<gene>
    <name evidence="3" type="ORF">CH371_14570</name>
</gene>
<dbReference type="EMBL" id="NPDT01000006">
    <property type="protein sequence ID" value="PJZ65144.1"/>
    <property type="molecule type" value="Genomic_DNA"/>
</dbReference>
<name>A0A2M9Z9T6_9LEPT</name>
<evidence type="ECO:0000256" key="1">
    <source>
        <dbReference type="SAM" id="MobiDB-lite"/>
    </source>
</evidence>
<feature type="region of interest" description="Disordered" evidence="1">
    <location>
        <begin position="24"/>
        <end position="70"/>
    </location>
</feature>
<keyword evidence="2" id="KW-0732">Signal</keyword>
<sequence length="70" mass="8029">MRKILTILLGIGIWVSSAVYAGDQTKEHEHGKDHHKEHGTSKDHEHHKGNKPEKEQAHDHEKHKEAGKKK</sequence>
<feature type="chain" id="PRO_5014657529" description="Pentapeptide MXKDX repeat protein" evidence="2">
    <location>
        <begin position="22"/>
        <end position="70"/>
    </location>
</feature>
<proteinExistence type="predicted"/>
<evidence type="ECO:0008006" key="5">
    <source>
        <dbReference type="Google" id="ProtNLM"/>
    </source>
</evidence>
<organism evidence="3 4">
    <name type="scientific">Leptospira wolffii</name>
    <dbReference type="NCBI Taxonomy" id="409998"/>
    <lineage>
        <taxon>Bacteria</taxon>
        <taxon>Pseudomonadati</taxon>
        <taxon>Spirochaetota</taxon>
        <taxon>Spirochaetia</taxon>
        <taxon>Leptospirales</taxon>
        <taxon>Leptospiraceae</taxon>
        <taxon>Leptospira</taxon>
    </lineage>
</organism>
<reference evidence="3 4" key="1">
    <citation type="submission" date="2017-07" db="EMBL/GenBank/DDBJ databases">
        <title>Leptospira spp. isolated from tropical soils.</title>
        <authorList>
            <person name="Thibeaux R."/>
            <person name="Iraola G."/>
            <person name="Ferres I."/>
            <person name="Bierque E."/>
            <person name="Girault D."/>
            <person name="Soupe-Gilbert M.-E."/>
            <person name="Picardeau M."/>
            <person name="Goarant C."/>
        </authorList>
    </citation>
    <scope>NUCLEOTIDE SEQUENCE [LARGE SCALE GENOMIC DNA]</scope>
    <source>
        <strain evidence="3 4">FH2-C-A2</strain>
    </source>
</reference>
<evidence type="ECO:0000313" key="3">
    <source>
        <dbReference type="EMBL" id="PJZ65144.1"/>
    </source>
</evidence>
<dbReference type="Proteomes" id="UP000231912">
    <property type="component" value="Unassembled WGS sequence"/>
</dbReference>
<evidence type="ECO:0000313" key="4">
    <source>
        <dbReference type="Proteomes" id="UP000231912"/>
    </source>
</evidence>
<comment type="caution">
    <text evidence="3">The sequence shown here is derived from an EMBL/GenBank/DDBJ whole genome shotgun (WGS) entry which is preliminary data.</text>
</comment>
<dbReference type="RefSeq" id="WP_100759549.1">
    <property type="nucleotide sequence ID" value="NZ_NPDT01000006.1"/>
</dbReference>
<dbReference type="AlphaFoldDB" id="A0A2M9Z9T6"/>
<evidence type="ECO:0000256" key="2">
    <source>
        <dbReference type="SAM" id="SignalP"/>
    </source>
</evidence>
<protein>
    <recommendedName>
        <fullName evidence="5">Pentapeptide MXKDX repeat protein</fullName>
    </recommendedName>
</protein>
<feature type="compositionally biased region" description="Basic and acidic residues" evidence="1">
    <location>
        <begin position="24"/>
        <end position="64"/>
    </location>
</feature>
<accession>A0A2M9Z9T6</accession>
<feature type="signal peptide" evidence="2">
    <location>
        <begin position="1"/>
        <end position="21"/>
    </location>
</feature>